<comment type="caution">
    <text evidence="1">The sequence shown here is derived from an EMBL/GenBank/DDBJ whole genome shotgun (WGS) entry which is preliminary data.</text>
</comment>
<evidence type="ECO:0000313" key="2">
    <source>
        <dbReference type="Proteomes" id="UP000265618"/>
    </source>
</evidence>
<dbReference type="Proteomes" id="UP000265618">
    <property type="component" value="Unassembled WGS sequence"/>
</dbReference>
<accession>A0A9K3GID6</accession>
<sequence length="598" mass="66787">YCVRRPLISTAQQLAQRNQIEDMMCIPKDIDGTKMINEMFLSMLAPSQGIKVPPFPDLAAEVKAHGFPLGVPAKSAIVFLNETYESYRCLPYTMTMQYGCPVYKRQTQDYVKRLNGNGQVDWYMRAKTGEVCKVPIQGKQGTHNAFSNFSFPNVPYPRETLYRGTTHVAVGFKDLGVLSVCDLVDDPHPRQTYMPYTDDAAVPRKGPPPVHFVGYSRSAVTVAKSLVVWHLLKNPPKGWRVRAVLQIWYSSVWEESTAGLFAEGCREVLSLEPEREDEPQRMARQVREVLLLWGQRNRVAVSLGEARFKWMQTHGALACSSSGSLKRRQDRVALACYELTGDFGISPNSKSYLVGSPCMFDNPPGTAPPASGESVFSTHALAEVAAEVGSRGRGQDDTVVSALERLLMRKVMRISQYARKGEVTVSLMYGEPDPADVAELCPRTMSWDNTLDYKDLSDFHRLARLCGAIGCTHYGHSMNWHSIVKGINVIDYTQATERKKILDASDAHAKKVYKEQGLLPYLRCPLPVNPINTSAIYLEGKYYKRWVSFFGKKGKAGGEHCTVKATHAKLCPLSLTGESAVYLSWTYDPTVTVPERAD</sequence>
<reference evidence="1 2" key="1">
    <citation type="journal article" date="2018" name="PLoS ONE">
        <title>The draft genome of Kipferlia bialata reveals reductive genome evolution in fornicate parasites.</title>
        <authorList>
            <person name="Tanifuji G."/>
            <person name="Takabayashi S."/>
            <person name="Kume K."/>
            <person name="Takagi M."/>
            <person name="Nakayama T."/>
            <person name="Kamikawa R."/>
            <person name="Inagaki Y."/>
            <person name="Hashimoto T."/>
        </authorList>
    </citation>
    <scope>NUCLEOTIDE SEQUENCE [LARGE SCALE GENOMIC DNA]</scope>
    <source>
        <strain evidence="1">NY0173</strain>
    </source>
</reference>
<dbReference type="OrthoDB" id="429944at2759"/>
<protein>
    <submittedName>
        <fullName evidence="1">Uncharacterized protein</fullName>
    </submittedName>
</protein>
<evidence type="ECO:0000313" key="1">
    <source>
        <dbReference type="EMBL" id="GIQ84193.1"/>
    </source>
</evidence>
<feature type="non-terminal residue" evidence="1">
    <location>
        <position position="1"/>
    </location>
</feature>
<keyword evidence="2" id="KW-1185">Reference proteome</keyword>
<gene>
    <name evidence="1" type="ORF">KIPB_005641</name>
</gene>
<dbReference type="AlphaFoldDB" id="A0A9K3GID6"/>
<proteinExistence type="predicted"/>
<name>A0A9K3GID6_9EUKA</name>
<dbReference type="EMBL" id="BDIP01001344">
    <property type="protein sequence ID" value="GIQ84193.1"/>
    <property type="molecule type" value="Genomic_DNA"/>
</dbReference>
<organism evidence="1 2">
    <name type="scientific">Kipferlia bialata</name>
    <dbReference type="NCBI Taxonomy" id="797122"/>
    <lineage>
        <taxon>Eukaryota</taxon>
        <taxon>Metamonada</taxon>
        <taxon>Carpediemonas-like organisms</taxon>
        <taxon>Kipferlia</taxon>
    </lineage>
</organism>